<evidence type="ECO:0000256" key="4">
    <source>
        <dbReference type="SAM" id="Phobius"/>
    </source>
</evidence>
<keyword evidence="6" id="KW-1185">Reference proteome</keyword>
<feature type="transmembrane region" description="Helical" evidence="4">
    <location>
        <begin position="403"/>
        <end position="425"/>
    </location>
</feature>
<feature type="transmembrane region" description="Helical" evidence="4">
    <location>
        <begin position="75"/>
        <end position="103"/>
    </location>
</feature>
<feature type="transmembrane region" description="Helical" evidence="4">
    <location>
        <begin position="151"/>
        <end position="172"/>
    </location>
</feature>
<feature type="transmembrane region" description="Helical" evidence="4">
    <location>
        <begin position="369"/>
        <end position="391"/>
    </location>
</feature>
<dbReference type="Gene3D" id="1.20.1250.20">
    <property type="entry name" value="MFS general substrate transporter like domains"/>
    <property type="match status" value="2"/>
</dbReference>
<dbReference type="InterPro" id="IPR011701">
    <property type="entry name" value="MFS"/>
</dbReference>
<comment type="caution">
    <text evidence="5">The sequence shown here is derived from an EMBL/GenBank/DDBJ whole genome shotgun (WGS) entry which is preliminary data.</text>
</comment>
<proteinExistence type="inferred from homology"/>
<feature type="transmembrane region" description="Helical" evidence="4">
    <location>
        <begin position="115"/>
        <end position="139"/>
    </location>
</feature>
<organism evidence="5 6">
    <name type="scientific">Lasiosphaeria hispida</name>
    <dbReference type="NCBI Taxonomy" id="260671"/>
    <lineage>
        <taxon>Eukaryota</taxon>
        <taxon>Fungi</taxon>
        <taxon>Dikarya</taxon>
        <taxon>Ascomycota</taxon>
        <taxon>Pezizomycotina</taxon>
        <taxon>Sordariomycetes</taxon>
        <taxon>Sordariomycetidae</taxon>
        <taxon>Sordariales</taxon>
        <taxon>Lasiosphaeriaceae</taxon>
        <taxon>Lasiosphaeria</taxon>
    </lineage>
</organism>
<dbReference type="InterPro" id="IPR036259">
    <property type="entry name" value="MFS_trans_sf"/>
</dbReference>
<feature type="region of interest" description="Disordered" evidence="3">
    <location>
        <begin position="1"/>
        <end position="65"/>
    </location>
</feature>
<feature type="transmembrane region" description="Helical" evidence="4">
    <location>
        <begin position="204"/>
        <end position="222"/>
    </location>
</feature>
<dbReference type="GO" id="GO:0022857">
    <property type="term" value="F:transmembrane transporter activity"/>
    <property type="evidence" value="ECO:0007669"/>
    <property type="project" value="InterPro"/>
</dbReference>
<keyword evidence="4" id="KW-0812">Transmembrane</keyword>
<feature type="transmembrane region" description="Helical" evidence="4">
    <location>
        <begin position="343"/>
        <end position="363"/>
    </location>
</feature>
<dbReference type="AlphaFoldDB" id="A0AAJ0HUD7"/>
<evidence type="ECO:0000256" key="3">
    <source>
        <dbReference type="SAM" id="MobiDB-lite"/>
    </source>
</evidence>
<evidence type="ECO:0000256" key="1">
    <source>
        <dbReference type="ARBA" id="ARBA00004141"/>
    </source>
</evidence>
<feature type="transmembrane region" description="Helical" evidence="4">
    <location>
        <begin position="276"/>
        <end position="299"/>
    </location>
</feature>
<feature type="transmembrane region" description="Helical" evidence="4">
    <location>
        <begin position="431"/>
        <end position="453"/>
    </location>
</feature>
<dbReference type="SUPFAM" id="SSF103473">
    <property type="entry name" value="MFS general substrate transporter"/>
    <property type="match status" value="1"/>
</dbReference>
<comment type="subcellular location">
    <subcellularLocation>
        <location evidence="1">Membrane</location>
        <topology evidence="1">Multi-pass membrane protein</topology>
    </subcellularLocation>
</comment>
<name>A0AAJ0HUD7_9PEZI</name>
<keyword evidence="4" id="KW-1133">Transmembrane helix</keyword>
<dbReference type="InterPro" id="IPR050327">
    <property type="entry name" value="Proton-linked_MCT"/>
</dbReference>
<evidence type="ECO:0000313" key="5">
    <source>
        <dbReference type="EMBL" id="KAK3362799.1"/>
    </source>
</evidence>
<evidence type="ECO:0000256" key="2">
    <source>
        <dbReference type="ARBA" id="ARBA00006727"/>
    </source>
</evidence>
<dbReference type="PANTHER" id="PTHR11360">
    <property type="entry name" value="MONOCARBOXYLATE TRANSPORTER"/>
    <property type="match status" value="1"/>
</dbReference>
<evidence type="ECO:0000313" key="6">
    <source>
        <dbReference type="Proteomes" id="UP001275084"/>
    </source>
</evidence>
<dbReference type="GO" id="GO:0016020">
    <property type="term" value="C:membrane"/>
    <property type="evidence" value="ECO:0007669"/>
    <property type="project" value="UniProtKB-SubCell"/>
</dbReference>
<feature type="transmembrane region" description="Helical" evidence="4">
    <location>
        <begin position="234"/>
        <end position="255"/>
    </location>
</feature>
<dbReference type="PANTHER" id="PTHR11360:SF315">
    <property type="entry name" value="TRANSPORTER MCH2-RELATED"/>
    <property type="match status" value="1"/>
</dbReference>
<dbReference type="Proteomes" id="UP001275084">
    <property type="component" value="Unassembled WGS sequence"/>
</dbReference>
<dbReference type="Pfam" id="PF07690">
    <property type="entry name" value="MFS_1"/>
    <property type="match status" value="1"/>
</dbReference>
<reference evidence="5" key="2">
    <citation type="submission" date="2023-06" db="EMBL/GenBank/DDBJ databases">
        <authorList>
            <consortium name="Lawrence Berkeley National Laboratory"/>
            <person name="Haridas S."/>
            <person name="Hensen N."/>
            <person name="Bonometti L."/>
            <person name="Westerberg I."/>
            <person name="Brannstrom I.O."/>
            <person name="Guillou S."/>
            <person name="Cros-Aarteil S."/>
            <person name="Calhoun S."/>
            <person name="Kuo A."/>
            <person name="Mondo S."/>
            <person name="Pangilinan J."/>
            <person name="Riley R."/>
            <person name="Labutti K."/>
            <person name="Andreopoulos B."/>
            <person name="Lipzen A."/>
            <person name="Chen C."/>
            <person name="Yanf M."/>
            <person name="Daum C."/>
            <person name="Ng V."/>
            <person name="Clum A."/>
            <person name="Steindorff A."/>
            <person name="Ohm R."/>
            <person name="Martin F."/>
            <person name="Silar P."/>
            <person name="Natvig D."/>
            <person name="Lalanne C."/>
            <person name="Gautier V."/>
            <person name="Ament-Velasquez S.L."/>
            <person name="Kruys A."/>
            <person name="Hutchinson M.I."/>
            <person name="Powell A.J."/>
            <person name="Barry K."/>
            <person name="Miller A.N."/>
            <person name="Grigoriev I.V."/>
            <person name="Debuchy R."/>
            <person name="Gladieux P."/>
            <person name="Thoren M.H."/>
            <person name="Johannesson H."/>
        </authorList>
    </citation>
    <scope>NUCLEOTIDE SEQUENCE</scope>
    <source>
        <strain evidence="5">CBS 955.72</strain>
    </source>
</reference>
<comment type="similarity">
    <text evidence="2">Belongs to the major facilitator superfamily. Monocarboxylate porter (TC 2.A.1.13) family.</text>
</comment>
<feature type="compositionally biased region" description="Polar residues" evidence="3">
    <location>
        <begin position="51"/>
        <end position="60"/>
    </location>
</feature>
<dbReference type="EMBL" id="JAUIQD010000001">
    <property type="protein sequence ID" value="KAK3362799.1"/>
    <property type="molecule type" value="Genomic_DNA"/>
</dbReference>
<sequence>MEFPADAGLQMDGSSSVPLFQADAGEGAEERGMLEMETWNPKSQYDDEKGSSLSNSPVESDSTEDEEFKEGGYGWIVVASVLLINAHTWGLNSSYAVFLAYYLRSGTIDGSSPLAFAFVGGLSISFAFIVSPLATVCIGKLGTGTTMRIGVVLEAISFVGASFSTHIWHLILSQGVCFGAGLGFCFTATVGIVPQWFTKRRSFANAISTSGSGFGGLVYSLATNAMISNLGLAWAFRILAILAFVVNGACSLVLRDRNKQVGAVHIAFHMDLFKHFEYWLFLGWGFFILIGYVIVVFSLTDYAQVVGFAASQGSLVSAIFNLSQGLGRPIIGLVSDRVGRLNIAGLGTLVAGLAAYFLWIFAGKAYPGLIIYAVFGMFAGVIWPCVAPVGAEVVGLQLLPSALSIYWLVLVLPATFAEVIALSLRTSGVDGYINVQLLAGSMYIASFISIWMLRSWKLQQLEALDVTEAQTGTQTANAVKSLSGRSKRDISIRRSPGLFRAYIAGMLTVRRV</sequence>
<gene>
    <name evidence="5" type="ORF">B0T25DRAFT_575490</name>
</gene>
<keyword evidence="4" id="KW-0472">Membrane</keyword>
<feature type="transmembrane region" description="Helical" evidence="4">
    <location>
        <begin position="178"/>
        <end position="197"/>
    </location>
</feature>
<accession>A0AAJ0HUD7</accession>
<reference evidence="5" key="1">
    <citation type="journal article" date="2023" name="Mol. Phylogenet. Evol.">
        <title>Genome-scale phylogeny and comparative genomics of the fungal order Sordariales.</title>
        <authorList>
            <person name="Hensen N."/>
            <person name="Bonometti L."/>
            <person name="Westerberg I."/>
            <person name="Brannstrom I.O."/>
            <person name="Guillou S."/>
            <person name="Cros-Aarteil S."/>
            <person name="Calhoun S."/>
            <person name="Haridas S."/>
            <person name="Kuo A."/>
            <person name="Mondo S."/>
            <person name="Pangilinan J."/>
            <person name="Riley R."/>
            <person name="LaButti K."/>
            <person name="Andreopoulos B."/>
            <person name="Lipzen A."/>
            <person name="Chen C."/>
            <person name="Yan M."/>
            <person name="Daum C."/>
            <person name="Ng V."/>
            <person name="Clum A."/>
            <person name="Steindorff A."/>
            <person name="Ohm R.A."/>
            <person name="Martin F."/>
            <person name="Silar P."/>
            <person name="Natvig D.O."/>
            <person name="Lalanne C."/>
            <person name="Gautier V."/>
            <person name="Ament-Velasquez S.L."/>
            <person name="Kruys A."/>
            <person name="Hutchinson M.I."/>
            <person name="Powell A.J."/>
            <person name="Barry K."/>
            <person name="Miller A.N."/>
            <person name="Grigoriev I.V."/>
            <person name="Debuchy R."/>
            <person name="Gladieux P."/>
            <person name="Hiltunen Thoren M."/>
            <person name="Johannesson H."/>
        </authorList>
    </citation>
    <scope>NUCLEOTIDE SEQUENCE</scope>
    <source>
        <strain evidence="5">CBS 955.72</strain>
    </source>
</reference>
<protein>
    <submittedName>
        <fullName evidence="5">Major facilitator superfamily domain-containing protein</fullName>
    </submittedName>
</protein>